<proteinExistence type="predicted"/>
<evidence type="ECO:0000313" key="3">
    <source>
        <dbReference type="Proteomes" id="UP000014974"/>
    </source>
</evidence>
<dbReference type="AlphaFoldDB" id="S7V7N1"/>
<sequence length="88" mass="10198">MRRFIGNSLYFVIPFVVYSLIIAFIDPFNYLNGFSITSEEKRKTIAQDIEPHLYKIIAFENDPKKIGSLEIPEAMDFTTPWIKINGPI</sequence>
<keyword evidence="1" id="KW-0812">Transmembrane</keyword>
<comment type="caution">
    <text evidence="2">The sequence shown here is derived from an EMBL/GenBank/DDBJ whole genome shotgun (WGS) entry which is preliminary data.</text>
</comment>
<gene>
    <name evidence="2" type="ORF">ADICYQ_4903</name>
</gene>
<dbReference type="STRING" id="641524.ADICYQ_4903"/>
<keyword evidence="1" id="KW-1133">Transmembrane helix</keyword>
<name>S7V7N1_9BACT</name>
<keyword evidence="1" id="KW-0472">Membrane</keyword>
<dbReference type="EMBL" id="ATNM01000156">
    <property type="protein sequence ID" value="EPR66205.1"/>
    <property type="molecule type" value="Genomic_DNA"/>
</dbReference>
<evidence type="ECO:0000256" key="1">
    <source>
        <dbReference type="SAM" id="Phobius"/>
    </source>
</evidence>
<protein>
    <submittedName>
        <fullName evidence="2">Uncharacterized protein</fullName>
    </submittedName>
</protein>
<reference evidence="2 3" key="1">
    <citation type="journal article" date="2013" name="Genome Announc.">
        <title>Draft Genome Sequence of Cyclobacterium qasimii Strain M12-11BT, Isolated from Arctic Marine Sediment.</title>
        <authorList>
            <person name="Shivaji S."/>
            <person name="Ara S."/>
            <person name="Singh A."/>
            <person name="Kumar Pinnaka A."/>
        </authorList>
    </citation>
    <scope>NUCLEOTIDE SEQUENCE [LARGE SCALE GENOMIC DNA]</scope>
    <source>
        <strain evidence="2 3">M12-11B</strain>
    </source>
</reference>
<organism evidence="2 3">
    <name type="scientific">Cyclobacterium qasimii M12-11B</name>
    <dbReference type="NCBI Taxonomy" id="641524"/>
    <lineage>
        <taxon>Bacteria</taxon>
        <taxon>Pseudomonadati</taxon>
        <taxon>Bacteroidota</taxon>
        <taxon>Cytophagia</taxon>
        <taxon>Cytophagales</taxon>
        <taxon>Cyclobacteriaceae</taxon>
        <taxon>Cyclobacterium</taxon>
    </lineage>
</organism>
<accession>S7V7N1</accession>
<dbReference type="RefSeq" id="WP_020890017.1">
    <property type="nucleotide sequence ID" value="NZ_ATNM01000156.1"/>
</dbReference>
<dbReference type="Proteomes" id="UP000014974">
    <property type="component" value="Unassembled WGS sequence"/>
</dbReference>
<evidence type="ECO:0000313" key="2">
    <source>
        <dbReference type="EMBL" id="EPR66205.1"/>
    </source>
</evidence>
<feature type="transmembrane region" description="Helical" evidence="1">
    <location>
        <begin position="7"/>
        <end position="25"/>
    </location>
</feature>